<dbReference type="AlphaFoldDB" id="A0A8S1ECI0"/>
<dbReference type="EMBL" id="CADEPI010000652">
    <property type="protein sequence ID" value="CAB3387947.1"/>
    <property type="molecule type" value="Genomic_DNA"/>
</dbReference>
<feature type="signal peptide" evidence="2">
    <location>
        <begin position="1"/>
        <end position="20"/>
    </location>
</feature>
<keyword evidence="2" id="KW-0732">Signal</keyword>
<name>A0A8S1ECI0_9INSE</name>
<protein>
    <submittedName>
        <fullName evidence="3">Uncharacterized protein</fullName>
    </submittedName>
</protein>
<evidence type="ECO:0000256" key="1">
    <source>
        <dbReference type="SAM" id="MobiDB-lite"/>
    </source>
</evidence>
<feature type="compositionally biased region" description="Basic and acidic residues" evidence="1">
    <location>
        <begin position="31"/>
        <end position="55"/>
    </location>
</feature>
<accession>A0A8S1ECI0</accession>
<feature type="compositionally biased region" description="Pro residues" evidence="1">
    <location>
        <begin position="159"/>
        <end position="174"/>
    </location>
</feature>
<reference evidence="3 4" key="1">
    <citation type="submission" date="2020-04" db="EMBL/GenBank/DDBJ databases">
        <authorList>
            <person name="Alioto T."/>
            <person name="Alioto T."/>
            <person name="Gomez Garrido J."/>
        </authorList>
    </citation>
    <scope>NUCLEOTIDE SEQUENCE [LARGE SCALE GENOMIC DNA]</scope>
</reference>
<evidence type="ECO:0000313" key="3">
    <source>
        <dbReference type="EMBL" id="CAB3387947.1"/>
    </source>
</evidence>
<feature type="chain" id="PRO_5035891116" evidence="2">
    <location>
        <begin position="21"/>
        <end position="184"/>
    </location>
</feature>
<dbReference type="Proteomes" id="UP000494165">
    <property type="component" value="Unassembled WGS sequence"/>
</dbReference>
<organism evidence="3 4">
    <name type="scientific">Cloeon dipterum</name>
    <dbReference type="NCBI Taxonomy" id="197152"/>
    <lineage>
        <taxon>Eukaryota</taxon>
        <taxon>Metazoa</taxon>
        <taxon>Ecdysozoa</taxon>
        <taxon>Arthropoda</taxon>
        <taxon>Hexapoda</taxon>
        <taxon>Insecta</taxon>
        <taxon>Pterygota</taxon>
        <taxon>Palaeoptera</taxon>
        <taxon>Ephemeroptera</taxon>
        <taxon>Pisciforma</taxon>
        <taxon>Baetidae</taxon>
        <taxon>Cloeon</taxon>
    </lineage>
</organism>
<evidence type="ECO:0000256" key="2">
    <source>
        <dbReference type="SAM" id="SignalP"/>
    </source>
</evidence>
<proteinExistence type="predicted"/>
<comment type="caution">
    <text evidence="3">The sequence shown here is derived from an EMBL/GenBank/DDBJ whole genome shotgun (WGS) entry which is preliminary data.</text>
</comment>
<evidence type="ECO:0000313" key="4">
    <source>
        <dbReference type="Proteomes" id="UP000494165"/>
    </source>
</evidence>
<feature type="region of interest" description="Disordered" evidence="1">
    <location>
        <begin position="31"/>
        <end position="184"/>
    </location>
</feature>
<feature type="compositionally biased region" description="Polar residues" evidence="1">
    <location>
        <begin position="66"/>
        <end position="78"/>
    </location>
</feature>
<keyword evidence="4" id="KW-1185">Reference proteome</keyword>
<sequence>MRTTTALTMMLLCTLYEIDARWIPDDQDTRIDTQWTPEDRSDGEFLTADTRHDRTLTNPKRRAWRTSPTANSHNSHPWNNPRKLYQNDDLPLPPNRQQLRTRRQAPDQQRPAGGWQTKPHATHTGLSLAGKEQPTALNSPQPPQATEAITHPNTQTIPDSPPPPPRVSSAPLPPYKDRRRQRNR</sequence>
<gene>
    <name evidence="3" type="ORF">CLODIP_2_CD00969</name>
</gene>